<proteinExistence type="predicted"/>
<evidence type="ECO:0000313" key="1">
    <source>
        <dbReference type="EMBL" id="KKN05827.1"/>
    </source>
</evidence>
<protein>
    <submittedName>
        <fullName evidence="1">Uncharacterized protein</fullName>
    </submittedName>
</protein>
<gene>
    <name evidence="1" type="ORF">LCGC14_1083350</name>
</gene>
<comment type="caution">
    <text evidence="1">The sequence shown here is derived from an EMBL/GenBank/DDBJ whole genome shotgun (WGS) entry which is preliminary data.</text>
</comment>
<reference evidence="1" key="1">
    <citation type="journal article" date="2015" name="Nature">
        <title>Complex archaea that bridge the gap between prokaryotes and eukaryotes.</title>
        <authorList>
            <person name="Spang A."/>
            <person name="Saw J.H."/>
            <person name="Jorgensen S.L."/>
            <person name="Zaremba-Niedzwiedzka K."/>
            <person name="Martijn J."/>
            <person name="Lind A.E."/>
            <person name="van Eijk R."/>
            <person name="Schleper C."/>
            <person name="Guy L."/>
            <person name="Ettema T.J."/>
        </authorList>
    </citation>
    <scope>NUCLEOTIDE SEQUENCE</scope>
</reference>
<dbReference type="EMBL" id="LAZR01004757">
    <property type="protein sequence ID" value="KKN05827.1"/>
    <property type="molecule type" value="Genomic_DNA"/>
</dbReference>
<sequence>MAQKRIETSPSDVRGIGVSQIVRATCMAGDCAFNLLAFQGVDLGMQVNDLQDAVRIHVRLSGHRVYIDDRRGTIVGPAE</sequence>
<name>A0A0F9N284_9ZZZZ</name>
<organism evidence="1">
    <name type="scientific">marine sediment metagenome</name>
    <dbReference type="NCBI Taxonomy" id="412755"/>
    <lineage>
        <taxon>unclassified sequences</taxon>
        <taxon>metagenomes</taxon>
        <taxon>ecological metagenomes</taxon>
    </lineage>
</organism>
<accession>A0A0F9N284</accession>
<dbReference type="AlphaFoldDB" id="A0A0F9N284"/>